<evidence type="ECO:0000313" key="3">
    <source>
        <dbReference type="Proteomes" id="UP000265520"/>
    </source>
</evidence>
<sequence>FRLESPGETKPESFRVSGDKWREIATISPGDTSSRLANSHYPRPASSNLAWRASSEIGAQPRTWP</sequence>
<dbReference type="EMBL" id="LXQA010153563">
    <property type="protein sequence ID" value="MCI26482.1"/>
    <property type="molecule type" value="Genomic_DNA"/>
</dbReference>
<reference evidence="2 3" key="1">
    <citation type="journal article" date="2018" name="Front. Plant Sci.">
        <title>Red Clover (Trifolium pratense) and Zigzag Clover (T. medium) - A Picture of Genomic Similarities and Differences.</title>
        <authorList>
            <person name="Dluhosova J."/>
            <person name="Istvanek J."/>
            <person name="Nedelnik J."/>
            <person name="Repkova J."/>
        </authorList>
    </citation>
    <scope>NUCLEOTIDE SEQUENCE [LARGE SCALE GENOMIC DNA]</scope>
    <source>
        <strain evidence="3">cv. 10/8</strain>
        <tissue evidence="2">Leaf</tissue>
    </source>
</reference>
<comment type="caution">
    <text evidence="2">The sequence shown here is derived from an EMBL/GenBank/DDBJ whole genome shotgun (WGS) entry which is preliminary data.</text>
</comment>
<keyword evidence="3" id="KW-1185">Reference proteome</keyword>
<dbReference type="Proteomes" id="UP000265520">
    <property type="component" value="Unassembled WGS sequence"/>
</dbReference>
<feature type="region of interest" description="Disordered" evidence="1">
    <location>
        <begin position="27"/>
        <end position="65"/>
    </location>
</feature>
<proteinExistence type="predicted"/>
<evidence type="ECO:0000256" key="1">
    <source>
        <dbReference type="SAM" id="MobiDB-lite"/>
    </source>
</evidence>
<feature type="non-terminal residue" evidence="2">
    <location>
        <position position="1"/>
    </location>
</feature>
<name>A0A392QRI5_9FABA</name>
<organism evidence="2 3">
    <name type="scientific">Trifolium medium</name>
    <dbReference type="NCBI Taxonomy" id="97028"/>
    <lineage>
        <taxon>Eukaryota</taxon>
        <taxon>Viridiplantae</taxon>
        <taxon>Streptophyta</taxon>
        <taxon>Embryophyta</taxon>
        <taxon>Tracheophyta</taxon>
        <taxon>Spermatophyta</taxon>
        <taxon>Magnoliopsida</taxon>
        <taxon>eudicotyledons</taxon>
        <taxon>Gunneridae</taxon>
        <taxon>Pentapetalae</taxon>
        <taxon>rosids</taxon>
        <taxon>fabids</taxon>
        <taxon>Fabales</taxon>
        <taxon>Fabaceae</taxon>
        <taxon>Papilionoideae</taxon>
        <taxon>50 kb inversion clade</taxon>
        <taxon>NPAAA clade</taxon>
        <taxon>Hologalegina</taxon>
        <taxon>IRL clade</taxon>
        <taxon>Trifolieae</taxon>
        <taxon>Trifolium</taxon>
    </lineage>
</organism>
<dbReference type="AlphaFoldDB" id="A0A392QRI5"/>
<protein>
    <submittedName>
        <fullName evidence="2">Uncharacterized protein</fullName>
    </submittedName>
</protein>
<accession>A0A392QRI5</accession>
<evidence type="ECO:0000313" key="2">
    <source>
        <dbReference type="EMBL" id="MCI26482.1"/>
    </source>
</evidence>